<dbReference type="AlphaFoldDB" id="K2H9F9"/>
<dbReference type="Proteomes" id="UP000011746">
    <property type="component" value="Unassembled WGS sequence"/>
</dbReference>
<evidence type="ECO:0000313" key="4">
    <source>
        <dbReference type="Proteomes" id="UP000011746"/>
    </source>
</evidence>
<dbReference type="STRING" id="1230341.AAV35_011175"/>
<reference evidence="3 4" key="1">
    <citation type="journal article" date="2012" name="J. Bacteriol.">
        <title>Draft Genome Sequence of Salimicrobium sp. Strain MJ3, Isolated from Myulchi-Jeot, Korean Fermented Seafood.</title>
        <authorList>
            <person name="Lee S.H."/>
            <person name="Jung J.Y."/>
            <person name="Jeon C.O."/>
        </authorList>
    </citation>
    <scope>NUCLEOTIDE SEQUENCE [LARGE SCALE GENOMIC DNA]</scope>
    <source>
        <strain evidence="3 4">MJ3</strain>
    </source>
</reference>
<evidence type="ECO:0000313" key="3">
    <source>
        <dbReference type="EMBL" id="EKE32320.1"/>
    </source>
</evidence>
<proteinExistence type="predicted"/>
<organism evidence="3 4">
    <name type="scientific">Salimicrobium jeotgali</name>
    <dbReference type="NCBI Taxonomy" id="1230341"/>
    <lineage>
        <taxon>Bacteria</taxon>
        <taxon>Bacillati</taxon>
        <taxon>Bacillota</taxon>
        <taxon>Bacilli</taxon>
        <taxon>Bacillales</taxon>
        <taxon>Bacillaceae</taxon>
        <taxon>Salimicrobium</taxon>
    </lineage>
</organism>
<protein>
    <recommendedName>
        <fullName evidence="6">Yip1 domain-containing protein</fullName>
    </recommendedName>
</protein>
<gene>
    <name evidence="2" type="ORF">AAV35_011175</name>
    <name evidence="3" type="ORF">MJ3_02737</name>
</gene>
<reference evidence="2" key="3">
    <citation type="submission" date="2016-11" db="EMBL/GenBank/DDBJ databases">
        <title>Salimicrobium jeotgali MJ3, isolated from Myulchi jeot, a traditional Korean fermented seafood.</title>
        <authorList>
            <person name="Kim K.H."/>
            <person name="Jeon C.O."/>
            <person name="Jin H.M."/>
        </authorList>
    </citation>
    <scope>NUCLEOTIDE SEQUENCE</scope>
    <source>
        <strain evidence="2">MJ3</strain>
    </source>
</reference>
<dbReference type="EMBL" id="CP011361">
    <property type="protein sequence ID" value="AKG05287.1"/>
    <property type="molecule type" value="Genomic_DNA"/>
</dbReference>
<evidence type="ECO:0000256" key="1">
    <source>
        <dbReference type="SAM" id="MobiDB-lite"/>
    </source>
</evidence>
<name>K2H9F9_9BACI</name>
<sequence>MEQSAASIENTGETATIATENPSAESGKHSVERVKKMSGDYGQGALRFLKQPSLAFRAGESDFVQGLITLIVYMAAFSLSIYFLANSLFQLMGLGYGEPSSLPFFSVNSRLFAASLVGMAICFVSLFIIAKAMKLQLSIKQLVAQYGNLVTPFAVVNVLAIVTGLSGAVVMTFLLLGISGAFVLMVVPVLYIYHLGLALMPERNVFYWSIGTGLLIMFISYLLWNIMLSDMWEELDSFLSYF</sequence>
<accession>K2H9F9</accession>
<dbReference type="OrthoDB" id="2448863at2"/>
<evidence type="ECO:0000313" key="2">
    <source>
        <dbReference type="EMBL" id="AKG05287.1"/>
    </source>
</evidence>
<dbReference type="Proteomes" id="UP000092654">
    <property type="component" value="Chromosome"/>
</dbReference>
<evidence type="ECO:0000313" key="5">
    <source>
        <dbReference type="Proteomes" id="UP000092654"/>
    </source>
</evidence>
<keyword evidence="4" id="KW-1185">Reference proteome</keyword>
<dbReference type="KEGG" id="sje:AAV35_011175"/>
<dbReference type="PATRIC" id="fig|1230341.3.peg.570"/>
<feature type="compositionally biased region" description="Polar residues" evidence="1">
    <location>
        <begin position="1"/>
        <end position="24"/>
    </location>
</feature>
<dbReference type="EMBL" id="AMPQ01000003">
    <property type="protein sequence ID" value="EKE32320.1"/>
    <property type="molecule type" value="Genomic_DNA"/>
</dbReference>
<evidence type="ECO:0008006" key="6">
    <source>
        <dbReference type="Google" id="ProtNLM"/>
    </source>
</evidence>
<reference evidence="5" key="2">
    <citation type="submission" date="2015-06" db="EMBL/GenBank/DDBJ databases">
        <title>Salimicrobium jeotgali MJ3, isolated from Myulchi jeot, a traditional Korean fermented seafood.</title>
        <authorList>
            <person name="Kim K.H."/>
            <person name="Jeon C.O."/>
            <person name="Jin H.M."/>
        </authorList>
    </citation>
    <scope>NUCLEOTIDE SEQUENCE [LARGE SCALE GENOMIC DNA]</scope>
    <source>
        <strain evidence="5">MJ3</strain>
    </source>
</reference>
<feature type="region of interest" description="Disordered" evidence="1">
    <location>
        <begin position="1"/>
        <end position="30"/>
    </location>
</feature>